<dbReference type="GO" id="GO:0003723">
    <property type="term" value="F:RNA binding"/>
    <property type="evidence" value="ECO:0007669"/>
    <property type="project" value="UniProtKB-KW"/>
</dbReference>
<dbReference type="InterPro" id="IPR006145">
    <property type="entry name" value="PsdUridine_synth_RsuA/RluA"/>
</dbReference>
<evidence type="ECO:0000256" key="2">
    <source>
        <dbReference type="ARBA" id="ARBA00022884"/>
    </source>
</evidence>
<evidence type="ECO:0000313" key="7">
    <source>
        <dbReference type="EMBL" id="ATY85551.1"/>
    </source>
</evidence>
<dbReference type="CDD" id="cd00165">
    <property type="entry name" value="S4"/>
    <property type="match status" value="1"/>
</dbReference>
<dbReference type="AlphaFoldDB" id="A0A2K8N887"/>
<dbReference type="InterPro" id="IPR020103">
    <property type="entry name" value="PsdUridine_synth_cat_dom_sf"/>
</dbReference>
<dbReference type="SUPFAM" id="SSF55120">
    <property type="entry name" value="Pseudouridine synthase"/>
    <property type="match status" value="1"/>
</dbReference>
<evidence type="ECO:0000256" key="1">
    <source>
        <dbReference type="ARBA" id="ARBA00008348"/>
    </source>
</evidence>
<dbReference type="Pfam" id="PF00849">
    <property type="entry name" value="PseudoU_synth_2"/>
    <property type="match status" value="1"/>
</dbReference>
<evidence type="ECO:0000256" key="3">
    <source>
        <dbReference type="ARBA" id="ARBA00023235"/>
    </source>
</evidence>
<dbReference type="PANTHER" id="PTHR47683:SF4">
    <property type="entry name" value="PSEUDOURIDINE SYNTHASE"/>
    <property type="match status" value="1"/>
</dbReference>
<comment type="similarity">
    <text evidence="1 5">Belongs to the pseudouridine synthase RsuA family.</text>
</comment>
<dbReference type="PANTHER" id="PTHR47683">
    <property type="entry name" value="PSEUDOURIDINE SYNTHASE FAMILY PROTEIN-RELATED"/>
    <property type="match status" value="1"/>
</dbReference>
<dbReference type="Gene3D" id="3.30.70.580">
    <property type="entry name" value="Pseudouridine synthase I, catalytic domain, N-terminal subdomain"/>
    <property type="match status" value="1"/>
</dbReference>
<dbReference type="InterPro" id="IPR042092">
    <property type="entry name" value="PsdUridine_s_RsuA/RluB/E/F_cat"/>
</dbReference>
<dbReference type="InterPro" id="IPR018496">
    <property type="entry name" value="PsdUridine_synth_RsuA/RluB_CS"/>
</dbReference>
<dbReference type="KEGG" id="kyr:CVV65_11965"/>
<dbReference type="Proteomes" id="UP000231932">
    <property type="component" value="Chromosome"/>
</dbReference>
<keyword evidence="3 5" id="KW-0413">Isomerase</keyword>
<dbReference type="GO" id="GO:0005829">
    <property type="term" value="C:cytosol"/>
    <property type="evidence" value="ECO:0007669"/>
    <property type="project" value="UniProtKB-ARBA"/>
</dbReference>
<dbReference type="FunFam" id="3.30.70.1560:FF:000001">
    <property type="entry name" value="Pseudouridine synthase"/>
    <property type="match status" value="1"/>
</dbReference>
<organism evidence="7 8">
    <name type="scientific">Kyrpidia spormannii</name>
    <dbReference type="NCBI Taxonomy" id="2055160"/>
    <lineage>
        <taxon>Bacteria</taxon>
        <taxon>Bacillati</taxon>
        <taxon>Bacillota</taxon>
        <taxon>Bacilli</taxon>
        <taxon>Bacillales</taxon>
        <taxon>Alicyclobacillaceae</taxon>
        <taxon>Kyrpidia</taxon>
    </lineage>
</organism>
<gene>
    <name evidence="7" type="ORF">CVV65_11965</name>
</gene>
<dbReference type="GO" id="GO:0120159">
    <property type="term" value="F:rRNA pseudouridine synthase activity"/>
    <property type="evidence" value="ECO:0007669"/>
    <property type="project" value="UniProtKB-ARBA"/>
</dbReference>
<keyword evidence="8" id="KW-1185">Reference proteome</keyword>
<dbReference type="InterPro" id="IPR050343">
    <property type="entry name" value="RsuA_PseudoU_synthase"/>
</dbReference>
<dbReference type="InterPro" id="IPR002942">
    <property type="entry name" value="S4_RNA-bd"/>
</dbReference>
<dbReference type="EC" id="5.4.99.-" evidence="5"/>
<dbReference type="GO" id="GO:0000455">
    <property type="term" value="P:enzyme-directed rRNA pseudouridine synthesis"/>
    <property type="evidence" value="ECO:0007669"/>
    <property type="project" value="UniProtKB-ARBA"/>
</dbReference>
<dbReference type="OrthoDB" id="9807213at2"/>
<sequence>MAKQRLDRILAEMGVGSRRDIKKMARSGLIEVDGRVVRDPSLHIDPGQQVLCVAGQPIHYQRLHYWMMNKPPGVVSAVIDSRHRTVIDLLDESDRTPHLFPAGRLDIDTEGFVLITDDGQLAHAILSPKRHVSKTYRATVQGRVSDADIAAFAQGLILRDGYRAFPAHLQILNAGERSEVEIVLREGKFHQIKRMFAALGKPVLYLKRVAIGGVQLDPSLPPGGYRALADDEVARLRETDPRLPPRPAES</sequence>
<dbReference type="CDD" id="cd02553">
    <property type="entry name" value="PseudoU_synth_RsuA"/>
    <property type="match status" value="1"/>
</dbReference>
<dbReference type="PROSITE" id="PS01149">
    <property type="entry name" value="PSI_RSU"/>
    <property type="match status" value="1"/>
</dbReference>
<accession>A0A2K8N887</accession>
<feature type="domain" description="RNA-binding S4" evidence="6">
    <location>
        <begin position="4"/>
        <end position="62"/>
    </location>
</feature>
<dbReference type="PROSITE" id="PS50889">
    <property type="entry name" value="S4"/>
    <property type="match status" value="1"/>
</dbReference>
<evidence type="ECO:0000256" key="4">
    <source>
        <dbReference type="PROSITE-ProRule" id="PRU00182"/>
    </source>
</evidence>
<name>A0A2K8N887_9BACL</name>
<dbReference type="Gene3D" id="3.30.70.1560">
    <property type="entry name" value="Alpha-L RNA-binding motif"/>
    <property type="match status" value="1"/>
</dbReference>
<dbReference type="EMBL" id="CP024955">
    <property type="protein sequence ID" value="ATY85551.1"/>
    <property type="molecule type" value="Genomic_DNA"/>
</dbReference>
<evidence type="ECO:0000313" key="8">
    <source>
        <dbReference type="Proteomes" id="UP000231932"/>
    </source>
</evidence>
<dbReference type="NCBIfam" id="TIGR00093">
    <property type="entry name" value="pseudouridine synthase"/>
    <property type="match status" value="1"/>
</dbReference>
<dbReference type="InterPro" id="IPR020094">
    <property type="entry name" value="TruA/RsuA/RluB/E/F_N"/>
</dbReference>
<dbReference type="InterPro" id="IPR000748">
    <property type="entry name" value="PsdUridine_synth_RsuA/RluB/E/F"/>
</dbReference>
<dbReference type="SUPFAM" id="SSF55174">
    <property type="entry name" value="Alpha-L RNA-binding motif"/>
    <property type="match status" value="1"/>
</dbReference>
<dbReference type="SMART" id="SM00363">
    <property type="entry name" value="S4"/>
    <property type="match status" value="1"/>
</dbReference>
<dbReference type="Gene3D" id="3.10.290.10">
    <property type="entry name" value="RNA-binding S4 domain"/>
    <property type="match status" value="1"/>
</dbReference>
<keyword evidence="2 4" id="KW-0694">RNA-binding</keyword>
<evidence type="ECO:0000256" key="5">
    <source>
        <dbReference type="RuleBase" id="RU003887"/>
    </source>
</evidence>
<dbReference type="RefSeq" id="WP_100668318.1">
    <property type="nucleotide sequence ID" value="NZ_CP024955.1"/>
</dbReference>
<protein>
    <recommendedName>
        <fullName evidence="5">Pseudouridine synthase</fullName>
        <ecNumber evidence="5">5.4.99.-</ecNumber>
    </recommendedName>
</protein>
<evidence type="ECO:0000259" key="6">
    <source>
        <dbReference type="SMART" id="SM00363"/>
    </source>
</evidence>
<dbReference type="InterPro" id="IPR036986">
    <property type="entry name" value="S4_RNA-bd_sf"/>
</dbReference>
<dbReference type="Pfam" id="PF01479">
    <property type="entry name" value="S4"/>
    <property type="match status" value="1"/>
</dbReference>
<proteinExistence type="inferred from homology"/>
<reference evidence="8" key="1">
    <citation type="submission" date="2017-11" db="EMBL/GenBank/DDBJ databases">
        <title>Complete Genome Sequence of Kyrpidia sp. Strain EA-1, a thermophilic, hydrogen-oxidizing Bacterium, isolated from the Azores.</title>
        <authorList>
            <person name="Reiner J.E."/>
            <person name="Lapp C.J."/>
            <person name="Bunk B."/>
            <person name="Gescher J."/>
        </authorList>
    </citation>
    <scope>NUCLEOTIDE SEQUENCE [LARGE SCALE GENOMIC DNA]</scope>
    <source>
        <strain evidence="8">EA-1</strain>
    </source>
</reference>